<dbReference type="InterPro" id="IPR050492">
    <property type="entry name" value="Bact_metal-bind_prot9"/>
</dbReference>
<keyword evidence="3" id="KW-0732">Signal</keyword>
<sequence>MYSISTKMNRNIWLLLMLAFLGSCRPGKKAGEKDVITVSILPQKTFIEKIAGDDFKVNVLIPPGASPATYTLLPAQLKDISRSIAWFRIGHIGFEYSWKDKISQVNRNMRICDLSEGLDLITSGKGGNHGGVMHGVNPHTWLSPADVKKMAKRIRDVLSELNPDGAQKYQAGYLTFTKEIDRLNMQIKALLKDYKGGTIITFHPSFSYFARDYGLNQVSLEADGKEPTPKHIKEVVDLARAKNIKVIYIQAEFDSSHARLFANEIDGRVVQLSPLDPDWANNLLNMAKIMKENFERDK</sequence>
<dbReference type="AlphaFoldDB" id="A0A3B0UHT6"/>
<evidence type="ECO:0000256" key="1">
    <source>
        <dbReference type="ARBA" id="ARBA00011028"/>
    </source>
</evidence>
<dbReference type="Pfam" id="PF01297">
    <property type="entry name" value="ZnuA"/>
    <property type="match status" value="1"/>
</dbReference>
<dbReference type="EMBL" id="UOEP01000204">
    <property type="protein sequence ID" value="VAW24069.1"/>
    <property type="molecule type" value="Genomic_DNA"/>
</dbReference>
<dbReference type="GO" id="GO:0046872">
    <property type="term" value="F:metal ion binding"/>
    <property type="evidence" value="ECO:0007669"/>
    <property type="project" value="InterPro"/>
</dbReference>
<evidence type="ECO:0000313" key="4">
    <source>
        <dbReference type="EMBL" id="VAW24069.1"/>
    </source>
</evidence>
<dbReference type="GO" id="GO:0030001">
    <property type="term" value="P:metal ion transport"/>
    <property type="evidence" value="ECO:0007669"/>
    <property type="project" value="InterPro"/>
</dbReference>
<evidence type="ECO:0000256" key="3">
    <source>
        <dbReference type="ARBA" id="ARBA00022729"/>
    </source>
</evidence>
<name>A0A3B0UHT6_9ZZZZ</name>
<keyword evidence="2" id="KW-0813">Transport</keyword>
<dbReference type="SUPFAM" id="SSF53807">
    <property type="entry name" value="Helical backbone' metal receptor"/>
    <property type="match status" value="1"/>
</dbReference>
<gene>
    <name evidence="4" type="ORF">MNBD_BACTEROID01-2729</name>
</gene>
<accession>A0A3B0UHT6</accession>
<organism evidence="4">
    <name type="scientific">hydrothermal vent metagenome</name>
    <dbReference type="NCBI Taxonomy" id="652676"/>
    <lineage>
        <taxon>unclassified sequences</taxon>
        <taxon>metagenomes</taxon>
        <taxon>ecological metagenomes</taxon>
    </lineage>
</organism>
<dbReference type="Gene3D" id="3.40.50.1980">
    <property type="entry name" value="Nitrogenase molybdenum iron protein domain"/>
    <property type="match status" value="2"/>
</dbReference>
<dbReference type="PANTHER" id="PTHR42953:SF3">
    <property type="entry name" value="HIGH-AFFINITY ZINC UPTAKE SYSTEM PROTEIN ZNUA"/>
    <property type="match status" value="1"/>
</dbReference>
<evidence type="ECO:0000256" key="2">
    <source>
        <dbReference type="ARBA" id="ARBA00022448"/>
    </source>
</evidence>
<dbReference type="PROSITE" id="PS51257">
    <property type="entry name" value="PROKAR_LIPOPROTEIN"/>
    <property type="match status" value="1"/>
</dbReference>
<proteinExistence type="inferred from homology"/>
<dbReference type="PANTHER" id="PTHR42953">
    <property type="entry name" value="HIGH-AFFINITY ZINC UPTAKE SYSTEM PROTEIN ZNUA-RELATED"/>
    <property type="match status" value="1"/>
</dbReference>
<dbReference type="InterPro" id="IPR006127">
    <property type="entry name" value="ZnuA-like"/>
</dbReference>
<reference evidence="4" key="1">
    <citation type="submission" date="2018-06" db="EMBL/GenBank/DDBJ databases">
        <authorList>
            <person name="Zhirakovskaya E."/>
        </authorList>
    </citation>
    <scope>NUCLEOTIDE SEQUENCE</scope>
</reference>
<comment type="similarity">
    <text evidence="1">Belongs to the bacterial solute-binding protein 9 family.</text>
</comment>
<protein>
    <submittedName>
        <fullName evidence="4">Zinc ABC transporter, substrate-binding protein ZnuA</fullName>
    </submittedName>
</protein>